<accession>A0A3N4MZU4</accession>
<keyword evidence="1" id="KW-0812">Transmembrane</keyword>
<dbReference type="Proteomes" id="UP000272412">
    <property type="component" value="Unassembled WGS sequence"/>
</dbReference>
<keyword evidence="1" id="KW-1133">Transmembrane helix</keyword>
<dbReference type="EMBL" id="RPFL01000006">
    <property type="protein sequence ID" value="RPD89522.1"/>
    <property type="molecule type" value="Genomic_DNA"/>
</dbReference>
<evidence type="ECO:0000256" key="1">
    <source>
        <dbReference type="SAM" id="Phobius"/>
    </source>
</evidence>
<evidence type="ECO:0000259" key="3">
    <source>
        <dbReference type="Pfam" id="PF14341"/>
    </source>
</evidence>
<comment type="caution">
    <text evidence="4">The sequence shown here is derived from an EMBL/GenBank/DDBJ whole genome shotgun (WGS) entry which is preliminary data.</text>
</comment>
<proteinExistence type="predicted"/>
<gene>
    <name evidence="4" type="ORF">EGK74_03475</name>
</gene>
<dbReference type="KEGG" id="nwx:CGZ65_04535"/>
<dbReference type="InterPro" id="IPR025746">
    <property type="entry name" value="PilX_N_dom"/>
</dbReference>
<evidence type="ECO:0000259" key="2">
    <source>
        <dbReference type="Pfam" id="PF13681"/>
    </source>
</evidence>
<feature type="domain" description="Type 4 fimbrial biogenesis protein PilX N-terminal" evidence="3">
    <location>
        <begin position="18"/>
        <end position="66"/>
    </location>
</feature>
<dbReference type="RefSeq" id="WP_096294985.1">
    <property type="nucleotide sequence ID" value="NZ_CP023429.1"/>
</dbReference>
<evidence type="ECO:0000313" key="5">
    <source>
        <dbReference type="Proteomes" id="UP000272412"/>
    </source>
</evidence>
<feature type="transmembrane region" description="Helical" evidence="1">
    <location>
        <begin position="20"/>
        <end position="39"/>
    </location>
</feature>
<dbReference type="InterPro" id="IPR025205">
    <property type="entry name" value="PilX/PilW_C"/>
</dbReference>
<dbReference type="AlphaFoldDB" id="A0A3N4MZU4"/>
<feature type="domain" description="PilX/PilW C-terminal" evidence="2">
    <location>
        <begin position="112"/>
        <end position="194"/>
    </location>
</feature>
<dbReference type="OrthoDB" id="8613141at2"/>
<dbReference type="Pfam" id="PF13681">
    <property type="entry name" value="PilX"/>
    <property type="match status" value="1"/>
</dbReference>
<name>A0A3N4MZU4_9NEIS</name>
<dbReference type="Pfam" id="PF14341">
    <property type="entry name" value="PilX_N"/>
    <property type="match status" value="1"/>
</dbReference>
<keyword evidence="1" id="KW-0472">Membrane</keyword>
<evidence type="ECO:0000313" key="4">
    <source>
        <dbReference type="EMBL" id="RPD89522.1"/>
    </source>
</evidence>
<sequence length="196" mass="21662">MRKSRHLNNFAPQPSQHGYALFIVLMIMIVIALLVVTAVQSYNTEQRISTNEADRKLALSLAEAALQKGENKILEFDDKKVTFKANCLGMIGDEETQGLCATPDAVVPTESSNAIEVESSTGNAWERMADKKLYIDENGQPVDDIQAENVSKTPVYIIEYISTNPSQGSTIYRVTAKAWGKNNNTVVMLQSYVANE</sequence>
<protein>
    <submittedName>
        <fullName evidence="4">Pilus assembly protein PilX</fullName>
    </submittedName>
</protein>
<organism evidence="4 5">
    <name type="scientific">Neisseria weixii</name>
    <dbReference type="NCBI Taxonomy" id="1853276"/>
    <lineage>
        <taxon>Bacteria</taxon>
        <taxon>Pseudomonadati</taxon>
        <taxon>Pseudomonadota</taxon>
        <taxon>Betaproteobacteria</taxon>
        <taxon>Neisseriales</taxon>
        <taxon>Neisseriaceae</taxon>
        <taxon>Neisseria</taxon>
    </lineage>
</organism>
<keyword evidence="5" id="KW-1185">Reference proteome</keyword>
<reference evidence="4 5" key="1">
    <citation type="submission" date="2018-11" db="EMBL/GenBank/DDBJ databases">
        <title>Neisseria weixii sp. nov. isolated from the rectal contents of plateau pika (Ochotona cruzoniae).</title>
        <authorList>
            <person name="Zhang G."/>
        </authorList>
    </citation>
    <scope>NUCLEOTIDE SEQUENCE [LARGE SCALE GENOMIC DNA]</scope>
    <source>
        <strain evidence="4 5">10009</strain>
    </source>
</reference>